<dbReference type="PANTHER" id="PTHR46796:SF7">
    <property type="entry name" value="ARAC FAMILY TRANSCRIPTIONAL REGULATOR"/>
    <property type="match status" value="1"/>
</dbReference>
<keyword evidence="2" id="KW-0238">DNA-binding</keyword>
<dbReference type="InterPro" id="IPR018060">
    <property type="entry name" value="HTH_AraC"/>
</dbReference>
<dbReference type="SUPFAM" id="SSF46689">
    <property type="entry name" value="Homeodomain-like"/>
    <property type="match status" value="2"/>
</dbReference>
<evidence type="ECO:0000256" key="3">
    <source>
        <dbReference type="ARBA" id="ARBA00023159"/>
    </source>
</evidence>
<keyword evidence="3" id="KW-0010">Activator</keyword>
<organism evidence="6 7">
    <name type="scientific">Corallincola platygyrae</name>
    <dbReference type="NCBI Taxonomy" id="1193278"/>
    <lineage>
        <taxon>Bacteria</taxon>
        <taxon>Pseudomonadati</taxon>
        <taxon>Pseudomonadota</taxon>
        <taxon>Gammaproteobacteria</taxon>
        <taxon>Alteromonadales</taxon>
        <taxon>Psychromonadaceae</taxon>
        <taxon>Corallincola</taxon>
    </lineage>
</organism>
<evidence type="ECO:0000256" key="2">
    <source>
        <dbReference type="ARBA" id="ARBA00023125"/>
    </source>
</evidence>
<keyword evidence="4" id="KW-0804">Transcription</keyword>
<dbReference type="InterPro" id="IPR032783">
    <property type="entry name" value="AraC_lig"/>
</dbReference>
<dbReference type="PROSITE" id="PS00041">
    <property type="entry name" value="HTH_ARAC_FAMILY_1"/>
    <property type="match status" value="1"/>
</dbReference>
<keyword evidence="1" id="KW-0805">Transcription regulation</keyword>
<dbReference type="PANTHER" id="PTHR46796">
    <property type="entry name" value="HTH-TYPE TRANSCRIPTIONAL ACTIVATOR RHAS-RELATED"/>
    <property type="match status" value="1"/>
</dbReference>
<feature type="domain" description="HTH araC/xylS-type" evidence="5">
    <location>
        <begin position="197"/>
        <end position="295"/>
    </location>
</feature>
<evidence type="ECO:0000256" key="4">
    <source>
        <dbReference type="ARBA" id="ARBA00023163"/>
    </source>
</evidence>
<evidence type="ECO:0000256" key="1">
    <source>
        <dbReference type="ARBA" id="ARBA00023015"/>
    </source>
</evidence>
<dbReference type="InterPro" id="IPR018062">
    <property type="entry name" value="HTH_AraC-typ_CS"/>
</dbReference>
<dbReference type="Pfam" id="PF12833">
    <property type="entry name" value="HTH_18"/>
    <property type="match status" value="1"/>
</dbReference>
<dbReference type="RefSeq" id="WP_345339879.1">
    <property type="nucleotide sequence ID" value="NZ_BAABLI010000012.1"/>
</dbReference>
<dbReference type="SUPFAM" id="SSF51215">
    <property type="entry name" value="Regulatory protein AraC"/>
    <property type="match status" value="1"/>
</dbReference>
<sequence length="298" mass="33243">MLKNQDPLSELLHSLKLRAEVYVHADFCGHWAVDTSGQRRIPFHMLGSGQGWLHIEGTEPRLLRAGDLVMFPHDVKHLVSSETEVSADVRLNDPGSESDGPAINLLCGFFDFESLGNSPILDNLPDVIVLELGEQSRYPNIRTLIQLMVAELENAEPGSYAAVNQLCYLLFVQVLRLQIAEGMDSGLLAALFDPRIGKVLDAIHKQPEQSWDLVSLAQVAAMGRTNFAERFHQLVGLTPMKYLTQWRMQKAKTLLVSSDRSMLDIAEACGYQSEVAFRKAYRSNMGEPPGQTRRGVKQ</sequence>
<keyword evidence="7" id="KW-1185">Reference proteome</keyword>
<dbReference type="EMBL" id="JBHUHT010000016">
    <property type="protein sequence ID" value="MFD2097197.1"/>
    <property type="molecule type" value="Genomic_DNA"/>
</dbReference>
<dbReference type="InterPro" id="IPR037923">
    <property type="entry name" value="HTH-like"/>
</dbReference>
<name>A0ABW4XPI5_9GAMM</name>
<accession>A0ABW4XPI5</accession>
<evidence type="ECO:0000313" key="7">
    <source>
        <dbReference type="Proteomes" id="UP001597380"/>
    </source>
</evidence>
<protein>
    <submittedName>
        <fullName evidence="6">Cupin domain-containing protein</fullName>
    </submittedName>
</protein>
<dbReference type="InterPro" id="IPR009057">
    <property type="entry name" value="Homeodomain-like_sf"/>
</dbReference>
<gene>
    <name evidence="6" type="ORF">ACFSJ3_14470</name>
</gene>
<dbReference type="Proteomes" id="UP001597380">
    <property type="component" value="Unassembled WGS sequence"/>
</dbReference>
<dbReference type="SMART" id="SM00342">
    <property type="entry name" value="HTH_ARAC"/>
    <property type="match status" value="1"/>
</dbReference>
<evidence type="ECO:0000313" key="6">
    <source>
        <dbReference type="EMBL" id="MFD2097197.1"/>
    </source>
</evidence>
<comment type="caution">
    <text evidence="6">The sequence shown here is derived from an EMBL/GenBank/DDBJ whole genome shotgun (WGS) entry which is preliminary data.</text>
</comment>
<reference evidence="7" key="1">
    <citation type="journal article" date="2019" name="Int. J. Syst. Evol. Microbiol.">
        <title>The Global Catalogue of Microorganisms (GCM) 10K type strain sequencing project: providing services to taxonomists for standard genome sequencing and annotation.</title>
        <authorList>
            <consortium name="The Broad Institute Genomics Platform"/>
            <consortium name="The Broad Institute Genome Sequencing Center for Infectious Disease"/>
            <person name="Wu L."/>
            <person name="Ma J."/>
        </authorList>
    </citation>
    <scope>NUCLEOTIDE SEQUENCE [LARGE SCALE GENOMIC DNA]</scope>
    <source>
        <strain evidence="7">CGMCC 1.10992</strain>
    </source>
</reference>
<dbReference type="InterPro" id="IPR050204">
    <property type="entry name" value="AraC_XylS_family_regulators"/>
</dbReference>
<dbReference type="Pfam" id="PF12852">
    <property type="entry name" value="Cupin_6"/>
    <property type="match status" value="1"/>
</dbReference>
<dbReference type="PROSITE" id="PS01124">
    <property type="entry name" value="HTH_ARAC_FAMILY_2"/>
    <property type="match status" value="1"/>
</dbReference>
<evidence type="ECO:0000259" key="5">
    <source>
        <dbReference type="PROSITE" id="PS01124"/>
    </source>
</evidence>
<dbReference type="Gene3D" id="1.10.10.60">
    <property type="entry name" value="Homeodomain-like"/>
    <property type="match status" value="2"/>
</dbReference>
<proteinExistence type="predicted"/>